<dbReference type="AlphaFoldDB" id="A0A2P6QHW6"/>
<dbReference type="EMBL" id="PDCK01000043">
    <property type="protein sequence ID" value="PRQ33778.1"/>
    <property type="molecule type" value="Genomic_DNA"/>
</dbReference>
<gene>
    <name evidence="1" type="ORF">RchiOBHm_Chr5g0061411</name>
</gene>
<keyword evidence="2" id="KW-1185">Reference proteome</keyword>
<dbReference type="Proteomes" id="UP000238479">
    <property type="component" value="Chromosome 5"/>
</dbReference>
<name>A0A2P6QHW6_ROSCH</name>
<comment type="caution">
    <text evidence="1">The sequence shown here is derived from an EMBL/GenBank/DDBJ whole genome shotgun (WGS) entry which is preliminary data.</text>
</comment>
<accession>A0A2P6QHW6</accession>
<organism evidence="1 2">
    <name type="scientific">Rosa chinensis</name>
    <name type="common">China rose</name>
    <dbReference type="NCBI Taxonomy" id="74649"/>
    <lineage>
        <taxon>Eukaryota</taxon>
        <taxon>Viridiplantae</taxon>
        <taxon>Streptophyta</taxon>
        <taxon>Embryophyta</taxon>
        <taxon>Tracheophyta</taxon>
        <taxon>Spermatophyta</taxon>
        <taxon>Magnoliopsida</taxon>
        <taxon>eudicotyledons</taxon>
        <taxon>Gunneridae</taxon>
        <taxon>Pentapetalae</taxon>
        <taxon>rosids</taxon>
        <taxon>fabids</taxon>
        <taxon>Rosales</taxon>
        <taxon>Rosaceae</taxon>
        <taxon>Rosoideae</taxon>
        <taxon>Rosoideae incertae sedis</taxon>
        <taxon>Rosa</taxon>
    </lineage>
</organism>
<evidence type="ECO:0000313" key="2">
    <source>
        <dbReference type="Proteomes" id="UP000238479"/>
    </source>
</evidence>
<proteinExistence type="predicted"/>
<protein>
    <submittedName>
        <fullName evidence="1">Uncharacterized protein</fullName>
    </submittedName>
</protein>
<evidence type="ECO:0000313" key="1">
    <source>
        <dbReference type="EMBL" id="PRQ33778.1"/>
    </source>
</evidence>
<reference evidence="1 2" key="1">
    <citation type="journal article" date="2018" name="Nat. Genet.">
        <title>The Rosa genome provides new insights in the design of modern roses.</title>
        <authorList>
            <person name="Bendahmane M."/>
        </authorList>
    </citation>
    <scope>NUCLEOTIDE SEQUENCE [LARGE SCALE GENOMIC DNA]</scope>
    <source>
        <strain evidence="2">cv. Old Blush</strain>
    </source>
</reference>
<dbReference type="Gramene" id="PRQ33778">
    <property type="protein sequence ID" value="PRQ33778"/>
    <property type="gene ID" value="RchiOBHm_Chr5g0061411"/>
</dbReference>
<sequence length="91" mass="10105">MIVGISQKKRGIPWVGGRVANISAGRIAGQQSPGRMSFVMAVTLISTPTSMSRKQSYGEGWLDGECYWVKYFKYSIYNMNCIGRGFSSRPT</sequence>